<feature type="compositionally biased region" description="Basic and acidic residues" evidence="11">
    <location>
        <begin position="139"/>
        <end position="187"/>
    </location>
</feature>
<evidence type="ECO:0000256" key="6">
    <source>
        <dbReference type="ARBA" id="ARBA00022824"/>
    </source>
</evidence>
<keyword evidence="7" id="KW-0653">Protein transport</keyword>
<feature type="compositionally biased region" description="Basic and acidic residues" evidence="11">
    <location>
        <begin position="7"/>
        <end position="21"/>
    </location>
</feature>
<dbReference type="EMBL" id="OC000383">
    <property type="protein sequence ID" value="CAD7257105.1"/>
    <property type="molecule type" value="Genomic_DNA"/>
</dbReference>
<reference evidence="13" key="1">
    <citation type="submission" date="2020-11" db="EMBL/GenBank/DDBJ databases">
        <authorList>
            <person name="Tran Van P."/>
        </authorList>
    </citation>
    <scope>NUCLEOTIDE SEQUENCE</scope>
</reference>
<feature type="transmembrane region" description="Helical" evidence="12">
    <location>
        <begin position="220"/>
        <end position="242"/>
    </location>
</feature>
<dbReference type="GO" id="GO:0005789">
    <property type="term" value="C:endoplasmic reticulum membrane"/>
    <property type="evidence" value="ECO:0007669"/>
    <property type="project" value="UniProtKB-SubCell"/>
</dbReference>
<proteinExistence type="inferred from homology"/>
<gene>
    <name evidence="13" type="ORF">TSIB3V08_LOCUS1380</name>
</gene>
<evidence type="ECO:0000256" key="10">
    <source>
        <dbReference type="ARBA" id="ARBA00023136"/>
    </source>
</evidence>
<evidence type="ECO:0000256" key="1">
    <source>
        <dbReference type="ARBA" id="ARBA00004477"/>
    </source>
</evidence>
<evidence type="ECO:0000256" key="11">
    <source>
        <dbReference type="SAM" id="MobiDB-lite"/>
    </source>
</evidence>
<feature type="region of interest" description="Disordered" evidence="11">
    <location>
        <begin position="139"/>
        <end position="189"/>
    </location>
</feature>
<evidence type="ECO:0000256" key="8">
    <source>
        <dbReference type="ARBA" id="ARBA00022989"/>
    </source>
</evidence>
<evidence type="ECO:0000256" key="9">
    <source>
        <dbReference type="ARBA" id="ARBA00023010"/>
    </source>
</evidence>
<dbReference type="Pfam" id="PF03839">
    <property type="entry name" value="Sec62"/>
    <property type="match status" value="1"/>
</dbReference>
<evidence type="ECO:0000256" key="4">
    <source>
        <dbReference type="ARBA" id="ARBA00022448"/>
    </source>
</evidence>
<feature type="region of interest" description="Disordered" evidence="11">
    <location>
        <begin position="320"/>
        <end position="401"/>
    </location>
</feature>
<name>A0A7R9AN41_TIMSH</name>
<dbReference type="InterPro" id="IPR004728">
    <property type="entry name" value="Sec62"/>
</dbReference>
<feature type="compositionally biased region" description="Basic and acidic residues" evidence="11">
    <location>
        <begin position="387"/>
        <end position="401"/>
    </location>
</feature>
<keyword evidence="6" id="KW-0256">Endoplasmic reticulum</keyword>
<feature type="region of interest" description="Disordered" evidence="11">
    <location>
        <begin position="1"/>
        <end position="26"/>
    </location>
</feature>
<comment type="similarity">
    <text evidence="2">Belongs to the SEC62 family.</text>
</comment>
<organism evidence="13">
    <name type="scientific">Timema shepardi</name>
    <name type="common">Walking stick</name>
    <dbReference type="NCBI Taxonomy" id="629360"/>
    <lineage>
        <taxon>Eukaryota</taxon>
        <taxon>Metazoa</taxon>
        <taxon>Ecdysozoa</taxon>
        <taxon>Arthropoda</taxon>
        <taxon>Hexapoda</taxon>
        <taxon>Insecta</taxon>
        <taxon>Pterygota</taxon>
        <taxon>Neoptera</taxon>
        <taxon>Polyneoptera</taxon>
        <taxon>Phasmatodea</taxon>
        <taxon>Timematodea</taxon>
        <taxon>Timematoidea</taxon>
        <taxon>Timematidae</taxon>
        <taxon>Timema</taxon>
    </lineage>
</organism>
<evidence type="ECO:0000256" key="5">
    <source>
        <dbReference type="ARBA" id="ARBA00022692"/>
    </source>
</evidence>
<dbReference type="GO" id="GO:0031204">
    <property type="term" value="P:post-translational protein targeting to membrane, translocation"/>
    <property type="evidence" value="ECO:0007669"/>
    <property type="project" value="TreeGrafter"/>
</dbReference>
<evidence type="ECO:0000256" key="3">
    <source>
        <dbReference type="ARBA" id="ARBA00021257"/>
    </source>
</evidence>
<feature type="compositionally biased region" description="Acidic residues" evidence="11">
    <location>
        <begin position="332"/>
        <end position="352"/>
    </location>
</feature>
<feature type="transmembrane region" description="Helical" evidence="12">
    <location>
        <begin position="249"/>
        <end position="282"/>
    </location>
</feature>
<keyword evidence="10 12" id="KW-0472">Membrane</keyword>
<evidence type="ECO:0000313" key="13">
    <source>
        <dbReference type="EMBL" id="CAD7257105.1"/>
    </source>
</evidence>
<dbReference type="PANTHER" id="PTHR12443">
    <property type="entry name" value="TRANSLOCATION PROTEIN SEC62"/>
    <property type="match status" value="1"/>
</dbReference>
<keyword evidence="5 12" id="KW-0812">Transmembrane</keyword>
<accession>A0A7R9AN41</accession>
<evidence type="ECO:0000256" key="2">
    <source>
        <dbReference type="ARBA" id="ARBA00010604"/>
    </source>
</evidence>
<dbReference type="AlphaFoldDB" id="A0A7R9AN41"/>
<keyword evidence="4" id="KW-0813">Transport</keyword>
<keyword evidence="9" id="KW-0811">Translocation</keyword>
<evidence type="ECO:0000256" key="7">
    <source>
        <dbReference type="ARBA" id="ARBA00022927"/>
    </source>
</evidence>
<keyword evidence="8 12" id="KW-1133">Transmembrane helix</keyword>
<sequence length="401" mass="46247">MTQEVGGQDKGRCGEKGESWRRGMMKGEMFLDRGSTDLASDEPEKPSKEEYAVAKWLKKNLITKKTKFLNHNVEYFTAVKAVDALMTTRWAEVKEGEEPMFSTRMDVIKFLNLMLRHKFFHRAKKVPVTEQELKAKLKRKLEKEKKPDAEKRGKKGEEDKAEEAESSHTEGNKKDDKQPGTTDDKENKKRKTKIRLEMHLDQEFVDGLDAYVWIYDPIPVYYWFFGTLLVLGAIAVCLFPLWPPSVRKGVYYLSVLAAGFLIFIIALAILRVVVFCLLWVVTLGKHHLWLFPNLTEDVGFLASFWPIYQYEYKGNDLKEGKNSKKKKKDKDSDNEEDNQDTERDEADTNEDDSPAKPEEIAEETGLLAEREAENSESESESSQKSQTGKDFEMVERDEVES</sequence>
<dbReference type="PANTHER" id="PTHR12443:SF9">
    <property type="entry name" value="TRANSLOCATION PROTEIN SEC62"/>
    <property type="match status" value="1"/>
</dbReference>
<evidence type="ECO:0000256" key="12">
    <source>
        <dbReference type="SAM" id="Phobius"/>
    </source>
</evidence>
<comment type="subcellular location">
    <subcellularLocation>
        <location evidence="1">Endoplasmic reticulum membrane</location>
        <topology evidence="1">Multi-pass membrane protein</topology>
    </subcellularLocation>
</comment>
<protein>
    <recommendedName>
        <fullName evidence="3">Translocation protein SEC62</fullName>
    </recommendedName>
</protein>